<accession>A0A914XIQ8</accession>
<feature type="chain" id="PRO_5037872573" evidence="1">
    <location>
        <begin position="24"/>
        <end position="117"/>
    </location>
</feature>
<evidence type="ECO:0000313" key="3">
    <source>
        <dbReference type="WBParaSite" id="PSAMB.scaffold798size41182.g8830.t1"/>
    </source>
</evidence>
<feature type="signal peptide" evidence="1">
    <location>
        <begin position="1"/>
        <end position="23"/>
    </location>
</feature>
<sequence length="117" mass="12955">MSAVMFWAITIGLFALFFAGISAKSFQKKLNDDYYPESICDTPESPTTEAAITNDAAPSEIEIACVDIVAEYVMYIQSQLCLRSVPLAERAKNMLKRTRRVSKEGIGECLAQLLPLD</sequence>
<name>A0A914XIQ8_9BILA</name>
<reference evidence="3" key="1">
    <citation type="submission" date="2022-11" db="UniProtKB">
        <authorList>
            <consortium name="WormBaseParasite"/>
        </authorList>
    </citation>
    <scope>IDENTIFICATION</scope>
</reference>
<dbReference type="Proteomes" id="UP000887566">
    <property type="component" value="Unplaced"/>
</dbReference>
<keyword evidence="1" id="KW-0732">Signal</keyword>
<dbReference type="WBParaSite" id="PSAMB.scaffold798size41182.g8830.t1">
    <property type="protein sequence ID" value="PSAMB.scaffold798size41182.g8830.t1"/>
    <property type="gene ID" value="PSAMB.scaffold798size41182.g8830"/>
</dbReference>
<evidence type="ECO:0000256" key="1">
    <source>
        <dbReference type="SAM" id="SignalP"/>
    </source>
</evidence>
<dbReference type="AlphaFoldDB" id="A0A914XIQ8"/>
<protein>
    <submittedName>
        <fullName evidence="3">Uncharacterized protein</fullName>
    </submittedName>
</protein>
<organism evidence="2 3">
    <name type="scientific">Plectus sambesii</name>
    <dbReference type="NCBI Taxonomy" id="2011161"/>
    <lineage>
        <taxon>Eukaryota</taxon>
        <taxon>Metazoa</taxon>
        <taxon>Ecdysozoa</taxon>
        <taxon>Nematoda</taxon>
        <taxon>Chromadorea</taxon>
        <taxon>Plectida</taxon>
        <taxon>Plectina</taxon>
        <taxon>Plectoidea</taxon>
        <taxon>Plectidae</taxon>
        <taxon>Plectus</taxon>
    </lineage>
</organism>
<proteinExistence type="predicted"/>
<evidence type="ECO:0000313" key="2">
    <source>
        <dbReference type="Proteomes" id="UP000887566"/>
    </source>
</evidence>
<keyword evidence="2" id="KW-1185">Reference proteome</keyword>